<gene>
    <name evidence="3" type="ORF">ACFFR3_14430</name>
</gene>
<dbReference type="Gene3D" id="3.30.565.10">
    <property type="entry name" value="Histidine kinase-like ATPase, C-terminal domain"/>
    <property type="match status" value="1"/>
</dbReference>
<accession>A0ABV5NK99</accession>
<organism evidence="3 4">
    <name type="scientific">Nonomuraea salmonea</name>
    <dbReference type="NCBI Taxonomy" id="46181"/>
    <lineage>
        <taxon>Bacteria</taxon>
        <taxon>Bacillati</taxon>
        <taxon>Actinomycetota</taxon>
        <taxon>Actinomycetes</taxon>
        <taxon>Streptosporangiales</taxon>
        <taxon>Streptosporangiaceae</taxon>
        <taxon>Nonomuraea</taxon>
    </lineage>
</organism>
<protein>
    <submittedName>
        <fullName evidence="3">ATP-binding protein</fullName>
    </submittedName>
</protein>
<keyword evidence="1" id="KW-0808">Transferase</keyword>
<dbReference type="RefSeq" id="WP_379483260.1">
    <property type="nucleotide sequence ID" value="NZ_JBHMCF010000011.1"/>
</dbReference>
<proteinExistence type="predicted"/>
<dbReference type="InterPro" id="IPR050267">
    <property type="entry name" value="Anti-sigma-factor_SerPK"/>
</dbReference>
<dbReference type="GO" id="GO:0005524">
    <property type="term" value="F:ATP binding"/>
    <property type="evidence" value="ECO:0007669"/>
    <property type="project" value="UniProtKB-KW"/>
</dbReference>
<dbReference type="CDD" id="cd16936">
    <property type="entry name" value="HATPase_RsbW-like"/>
    <property type="match status" value="1"/>
</dbReference>
<feature type="domain" description="Histidine kinase/HSP90-like ATPase" evidence="2">
    <location>
        <begin position="10"/>
        <end position="120"/>
    </location>
</feature>
<name>A0ABV5NK99_9ACTN</name>
<evidence type="ECO:0000313" key="3">
    <source>
        <dbReference type="EMBL" id="MFB9470714.1"/>
    </source>
</evidence>
<dbReference type="SUPFAM" id="SSF55874">
    <property type="entry name" value="ATPase domain of HSP90 chaperone/DNA topoisomerase II/histidine kinase"/>
    <property type="match status" value="1"/>
</dbReference>
<comment type="caution">
    <text evidence="3">The sequence shown here is derived from an EMBL/GenBank/DDBJ whole genome shotgun (WGS) entry which is preliminary data.</text>
</comment>
<evidence type="ECO:0000313" key="4">
    <source>
        <dbReference type="Proteomes" id="UP001589568"/>
    </source>
</evidence>
<dbReference type="Proteomes" id="UP001589568">
    <property type="component" value="Unassembled WGS sequence"/>
</dbReference>
<dbReference type="PANTHER" id="PTHR35526:SF3">
    <property type="entry name" value="ANTI-SIGMA-F FACTOR RSBW"/>
    <property type="match status" value="1"/>
</dbReference>
<reference evidence="3 4" key="1">
    <citation type="submission" date="2024-09" db="EMBL/GenBank/DDBJ databases">
        <authorList>
            <person name="Sun Q."/>
            <person name="Mori K."/>
        </authorList>
    </citation>
    <scope>NUCLEOTIDE SEQUENCE [LARGE SCALE GENOMIC DNA]</scope>
    <source>
        <strain evidence="3 4">JCM 3324</strain>
    </source>
</reference>
<keyword evidence="1" id="KW-0418">Kinase</keyword>
<keyword evidence="3" id="KW-0547">Nucleotide-binding</keyword>
<keyword evidence="3" id="KW-0067">ATP-binding</keyword>
<dbReference type="InterPro" id="IPR036890">
    <property type="entry name" value="HATPase_C_sf"/>
</dbReference>
<keyword evidence="1" id="KW-0723">Serine/threonine-protein kinase</keyword>
<dbReference type="PANTHER" id="PTHR35526">
    <property type="entry name" value="ANTI-SIGMA-F FACTOR RSBW-RELATED"/>
    <property type="match status" value="1"/>
</dbReference>
<dbReference type="Pfam" id="PF13581">
    <property type="entry name" value="HATPase_c_2"/>
    <property type="match status" value="1"/>
</dbReference>
<evidence type="ECO:0000259" key="2">
    <source>
        <dbReference type="Pfam" id="PF13581"/>
    </source>
</evidence>
<sequence>MLCTAFARGRITLLRRTVTEHARAEGLTGRGLEDFVLAANEIVTNAVLHGGGHGRLRLWSHAGRLWCEVSDEGPGLPAGWMGDGRPPEGLDFRGRGLWLTGMLCDQVMVVSGPAGTTVMFSALLSDAPNREPAAALL</sequence>
<evidence type="ECO:0000256" key="1">
    <source>
        <dbReference type="ARBA" id="ARBA00022527"/>
    </source>
</evidence>
<dbReference type="EMBL" id="JBHMCF010000011">
    <property type="protein sequence ID" value="MFB9470714.1"/>
    <property type="molecule type" value="Genomic_DNA"/>
</dbReference>
<keyword evidence="4" id="KW-1185">Reference proteome</keyword>
<dbReference type="InterPro" id="IPR003594">
    <property type="entry name" value="HATPase_dom"/>
</dbReference>